<sequence>MIELVSQKRCISCNLCVSVCPTEVFDKGEDGIPLISRKEDCQTCFMCEAYCPVDALYVSPHPEEEVIVEETVIIENGLLGSYRKELGWGKGRKASAEKDASGHVFNAMKNITKH</sequence>
<dbReference type="PROSITE" id="PS51379">
    <property type="entry name" value="4FE4S_FER_2"/>
    <property type="match status" value="2"/>
</dbReference>
<dbReference type="Gene3D" id="3.30.70.20">
    <property type="match status" value="1"/>
</dbReference>
<evidence type="ECO:0000313" key="7">
    <source>
        <dbReference type="Proteomes" id="UP000077271"/>
    </source>
</evidence>
<keyword evidence="1" id="KW-0004">4Fe-4S</keyword>
<name>A0A177KUS6_9BACI</name>
<evidence type="ECO:0000259" key="5">
    <source>
        <dbReference type="PROSITE" id="PS51379"/>
    </source>
</evidence>
<keyword evidence="4" id="KW-0411">Iron-sulfur</keyword>
<dbReference type="PANTHER" id="PTHR43687:SF5">
    <property type="entry name" value="4FE-4S FERREDOXIN-TYPE DOMAIN-CONTAINING PROTEIN"/>
    <property type="match status" value="1"/>
</dbReference>
<dbReference type="AlphaFoldDB" id="A0A177KUS6"/>
<dbReference type="SUPFAM" id="SSF54862">
    <property type="entry name" value="4Fe-4S ferredoxins"/>
    <property type="match status" value="1"/>
</dbReference>
<evidence type="ECO:0000313" key="6">
    <source>
        <dbReference type="EMBL" id="OAH57100.1"/>
    </source>
</evidence>
<feature type="domain" description="4Fe-4S ferredoxin-type" evidence="5">
    <location>
        <begin position="1"/>
        <end position="30"/>
    </location>
</feature>
<keyword evidence="2" id="KW-0479">Metal-binding</keyword>
<dbReference type="Pfam" id="PF13187">
    <property type="entry name" value="Fer4_9"/>
    <property type="match status" value="1"/>
</dbReference>
<comment type="caution">
    <text evidence="6">The sequence shown here is derived from an EMBL/GenBank/DDBJ whole genome shotgun (WGS) entry which is preliminary data.</text>
</comment>
<gene>
    <name evidence="6" type="ORF">AWH48_19430</name>
</gene>
<dbReference type="InterPro" id="IPR050572">
    <property type="entry name" value="Fe-S_Ferredoxin"/>
</dbReference>
<protein>
    <submittedName>
        <fullName evidence="6">4Fe-4S ferredoxin</fullName>
    </submittedName>
</protein>
<feature type="domain" description="4Fe-4S ferredoxin-type" evidence="5">
    <location>
        <begin position="31"/>
        <end position="61"/>
    </location>
</feature>
<dbReference type="GO" id="GO:0046872">
    <property type="term" value="F:metal ion binding"/>
    <property type="evidence" value="ECO:0007669"/>
    <property type="project" value="UniProtKB-KW"/>
</dbReference>
<accession>A0A177KUS6</accession>
<evidence type="ECO:0000256" key="1">
    <source>
        <dbReference type="ARBA" id="ARBA00022485"/>
    </source>
</evidence>
<dbReference type="GO" id="GO:0051539">
    <property type="term" value="F:4 iron, 4 sulfur cluster binding"/>
    <property type="evidence" value="ECO:0007669"/>
    <property type="project" value="UniProtKB-KW"/>
</dbReference>
<dbReference type="PANTHER" id="PTHR43687">
    <property type="entry name" value="ADENYLYLSULFATE REDUCTASE, BETA SUBUNIT"/>
    <property type="match status" value="1"/>
</dbReference>
<dbReference type="InterPro" id="IPR017896">
    <property type="entry name" value="4Fe4S_Fe-S-bd"/>
</dbReference>
<proteinExistence type="predicted"/>
<evidence type="ECO:0000256" key="3">
    <source>
        <dbReference type="ARBA" id="ARBA00023004"/>
    </source>
</evidence>
<dbReference type="InterPro" id="IPR017900">
    <property type="entry name" value="4Fe4S_Fe_S_CS"/>
</dbReference>
<dbReference type="EMBL" id="LQWZ01000015">
    <property type="protein sequence ID" value="OAH57100.1"/>
    <property type="molecule type" value="Genomic_DNA"/>
</dbReference>
<dbReference type="PROSITE" id="PS00198">
    <property type="entry name" value="4FE4S_FER_1"/>
    <property type="match status" value="2"/>
</dbReference>
<organism evidence="6 7">
    <name type="scientific">Domibacillus aminovorans</name>
    <dbReference type="NCBI Taxonomy" id="29332"/>
    <lineage>
        <taxon>Bacteria</taxon>
        <taxon>Bacillati</taxon>
        <taxon>Bacillota</taxon>
        <taxon>Bacilli</taxon>
        <taxon>Bacillales</taxon>
        <taxon>Bacillaceae</taxon>
        <taxon>Domibacillus</taxon>
    </lineage>
</organism>
<evidence type="ECO:0000256" key="4">
    <source>
        <dbReference type="ARBA" id="ARBA00023014"/>
    </source>
</evidence>
<dbReference type="OrthoDB" id="9804603at2"/>
<reference evidence="6 7" key="1">
    <citation type="submission" date="2016-01" db="EMBL/GenBank/DDBJ databases">
        <title>Investigation of taxonomic status of Bacillus aminovorans.</title>
        <authorList>
            <person name="Verma A."/>
            <person name="Pal Y."/>
            <person name="Krishnamurthi S."/>
        </authorList>
    </citation>
    <scope>NUCLEOTIDE SEQUENCE [LARGE SCALE GENOMIC DNA]</scope>
    <source>
        <strain evidence="6 7">DSM 4337</strain>
    </source>
</reference>
<dbReference type="RefSeq" id="WP_026221622.1">
    <property type="nucleotide sequence ID" value="NZ_LQWZ01000015.1"/>
</dbReference>
<keyword evidence="3" id="KW-0408">Iron</keyword>
<evidence type="ECO:0000256" key="2">
    <source>
        <dbReference type="ARBA" id="ARBA00022723"/>
    </source>
</evidence>
<dbReference type="Proteomes" id="UP000077271">
    <property type="component" value="Unassembled WGS sequence"/>
</dbReference>